<dbReference type="AlphaFoldDB" id="A0A9N9GUW9"/>
<keyword evidence="2" id="KW-1185">Reference proteome</keyword>
<dbReference type="EMBL" id="CAJVPJ010002738">
    <property type="protein sequence ID" value="CAG8628221.1"/>
    <property type="molecule type" value="Genomic_DNA"/>
</dbReference>
<gene>
    <name evidence="1" type="ORF">POCULU_LOCUS8758</name>
</gene>
<name>A0A9N9GUW9_9GLOM</name>
<protein>
    <submittedName>
        <fullName evidence="1">9262_t:CDS:1</fullName>
    </submittedName>
</protein>
<evidence type="ECO:0000313" key="2">
    <source>
        <dbReference type="Proteomes" id="UP000789572"/>
    </source>
</evidence>
<organism evidence="1 2">
    <name type="scientific">Paraglomus occultum</name>
    <dbReference type="NCBI Taxonomy" id="144539"/>
    <lineage>
        <taxon>Eukaryota</taxon>
        <taxon>Fungi</taxon>
        <taxon>Fungi incertae sedis</taxon>
        <taxon>Mucoromycota</taxon>
        <taxon>Glomeromycotina</taxon>
        <taxon>Glomeromycetes</taxon>
        <taxon>Paraglomerales</taxon>
        <taxon>Paraglomeraceae</taxon>
        <taxon>Paraglomus</taxon>
    </lineage>
</organism>
<reference evidence="1" key="1">
    <citation type="submission" date="2021-06" db="EMBL/GenBank/DDBJ databases">
        <authorList>
            <person name="Kallberg Y."/>
            <person name="Tangrot J."/>
            <person name="Rosling A."/>
        </authorList>
    </citation>
    <scope>NUCLEOTIDE SEQUENCE</scope>
    <source>
        <strain evidence="1">IA702</strain>
    </source>
</reference>
<feature type="non-terminal residue" evidence="1">
    <location>
        <position position="1"/>
    </location>
</feature>
<evidence type="ECO:0000313" key="1">
    <source>
        <dbReference type="EMBL" id="CAG8628221.1"/>
    </source>
</evidence>
<sequence length="77" mass="8654">GVIDKYNSKIKVGSSYVESITDYVGEKIVKHDQKNLAEEYSNLENVSPSFQSKAEVAVFEEEIDKVETKVEEKPKTG</sequence>
<accession>A0A9N9GUW9</accession>
<comment type="caution">
    <text evidence="1">The sequence shown here is derived from an EMBL/GenBank/DDBJ whole genome shotgun (WGS) entry which is preliminary data.</text>
</comment>
<proteinExistence type="predicted"/>
<dbReference type="Proteomes" id="UP000789572">
    <property type="component" value="Unassembled WGS sequence"/>
</dbReference>